<organism evidence="2">
    <name type="scientific">uncultured Solirubrobacteraceae bacterium</name>
    <dbReference type="NCBI Taxonomy" id="1162706"/>
    <lineage>
        <taxon>Bacteria</taxon>
        <taxon>Bacillati</taxon>
        <taxon>Actinomycetota</taxon>
        <taxon>Thermoleophilia</taxon>
        <taxon>Solirubrobacterales</taxon>
        <taxon>Solirubrobacteraceae</taxon>
        <taxon>environmental samples</taxon>
    </lineage>
</organism>
<feature type="compositionally biased region" description="Basic and acidic residues" evidence="1">
    <location>
        <begin position="442"/>
        <end position="451"/>
    </location>
</feature>
<sequence length="799" mass="84661">RGPAARPARDPSVQGGRRLPLRRAGPRLRRGDVRPRPGRAARRVLGARDVRGPRRRGGGGPLLRGLHAAGGHRRAHPGGVPARGGRAAAHGRVRGGRHAGHGLQGRGHHAGAAPRAARARGGRGRGRGRGRARGGRHEPSPGPRANERRRPVGPAGAPDPLARLRAAARARADLPPRAPGPRRRDPAGHRARRRRALSRPLGGGARRRPGAHGLRPGRAARPRARAGARAARGARARPGAPRRPRGGAVRAGPRPRGPRRRRGPARRGAGRAGRGRHGGVAPPARGDAARPLLGRERPPGHGGPGRDGGAAHRGPAALQRGGEGRRHGGRPAHHPLRAAPGARREDEQGRGDEGRPGLRAGRHGHPDPRPDPRQAGRGRRGPEPQAQDGHARRRLRRGARGLQPADGLARQGRERQGDPRRPGQDAAHPRGRHHGRGQVRLHQRDALEHPPARHPGGGPPRPRGPQAGRAQPLRGDPAPPHAGHHVPALGGQRAAEPRPGDGVALRDHVHGPHPLPARAQQAPARQGREGAAVHPLRHRRARGPHDGGPRGRRGLDHPHRPEGPRGRHPPRPGHAVPARGRHHGHDQGQRPVADRLQRLLPDGLPGHPRPERRRVAARHGGHAVLRRRVRAPAPHPGRVHRRGADRRAHGVLGHPGRARAARGPPRGGRGGGRRRRRGGARRLRSRRGPAPGRRHRARGGDGHGVHLDAPAPPAPGLHPRRAAHRHARAPRGHLGLRGLQAPPGARDPGRPAAGPGRPGRAHAGRSRGPVRGRGLRHPRPPARAGRPGGAVLRAGPGRV</sequence>
<feature type="compositionally biased region" description="Basic residues" evidence="1">
    <location>
        <begin position="759"/>
        <end position="780"/>
    </location>
</feature>
<feature type="compositionally biased region" description="Basic and acidic residues" evidence="1">
    <location>
        <begin position="135"/>
        <end position="150"/>
    </location>
</feature>
<name>A0A6J4RKT9_9ACTN</name>
<feature type="compositionally biased region" description="Basic and acidic residues" evidence="1">
    <location>
        <begin position="411"/>
        <end position="423"/>
    </location>
</feature>
<evidence type="ECO:0000256" key="1">
    <source>
        <dbReference type="SAM" id="MobiDB-lite"/>
    </source>
</evidence>
<feature type="compositionally biased region" description="Basic residues" evidence="1">
    <location>
        <begin position="89"/>
        <end position="100"/>
    </location>
</feature>
<feature type="region of interest" description="Disordered" evidence="1">
    <location>
        <begin position="1"/>
        <end position="799"/>
    </location>
</feature>
<feature type="compositionally biased region" description="Basic and acidic residues" evidence="1">
    <location>
        <begin position="585"/>
        <end position="597"/>
    </location>
</feature>
<feature type="compositionally biased region" description="Basic and acidic residues" evidence="1">
    <location>
        <begin position="364"/>
        <end position="374"/>
    </location>
</feature>
<evidence type="ECO:0000313" key="2">
    <source>
        <dbReference type="EMBL" id="CAA9475847.1"/>
    </source>
</evidence>
<feature type="compositionally biased region" description="Low complexity" evidence="1">
    <location>
        <begin position="153"/>
        <end position="175"/>
    </location>
</feature>
<feature type="compositionally biased region" description="Low complexity" evidence="1">
    <location>
        <begin position="279"/>
        <end position="292"/>
    </location>
</feature>
<protein>
    <submittedName>
        <fullName evidence="2">DNA translocase FtsK</fullName>
    </submittedName>
</protein>
<feature type="compositionally biased region" description="Basic and acidic residues" evidence="1">
    <location>
        <begin position="342"/>
        <end position="356"/>
    </location>
</feature>
<reference evidence="2" key="1">
    <citation type="submission" date="2020-02" db="EMBL/GenBank/DDBJ databases">
        <authorList>
            <person name="Meier V. D."/>
        </authorList>
    </citation>
    <scope>NUCLEOTIDE SEQUENCE</scope>
    <source>
        <strain evidence="2">AVDCRST_MAG13</strain>
    </source>
</reference>
<feature type="compositionally biased region" description="Low complexity" evidence="1">
    <location>
        <begin position="516"/>
        <end position="532"/>
    </location>
</feature>
<feature type="non-terminal residue" evidence="2">
    <location>
        <position position="1"/>
    </location>
</feature>
<feature type="compositionally biased region" description="Basic residues" evidence="1">
    <location>
        <begin position="327"/>
        <end position="336"/>
    </location>
</feature>
<accession>A0A6J4RKT9</accession>
<feature type="compositionally biased region" description="Basic residues" evidence="1">
    <location>
        <begin position="218"/>
        <end position="245"/>
    </location>
</feature>
<feature type="compositionally biased region" description="Basic and acidic residues" evidence="1">
    <location>
        <begin position="543"/>
        <end position="565"/>
    </location>
</feature>
<feature type="non-terminal residue" evidence="2">
    <location>
        <position position="799"/>
    </location>
</feature>
<feature type="compositionally biased region" description="Low complexity" evidence="1">
    <location>
        <begin position="782"/>
        <end position="799"/>
    </location>
</feature>
<feature type="compositionally biased region" description="Basic residues" evidence="1">
    <location>
        <begin position="610"/>
        <end position="630"/>
    </location>
</feature>
<gene>
    <name evidence="2" type="ORF">AVDCRST_MAG13-810</name>
</gene>
<feature type="compositionally biased region" description="Basic residues" evidence="1">
    <location>
        <begin position="718"/>
        <end position="731"/>
    </location>
</feature>
<dbReference type="EMBL" id="CADCVO010000121">
    <property type="protein sequence ID" value="CAA9475847.1"/>
    <property type="molecule type" value="Genomic_DNA"/>
</dbReference>
<feature type="compositionally biased region" description="Basic residues" evidence="1">
    <location>
        <begin position="671"/>
        <end position="697"/>
    </location>
</feature>
<feature type="compositionally biased region" description="Low complexity" evidence="1">
    <location>
        <begin position="77"/>
        <end position="88"/>
    </location>
</feature>
<feature type="compositionally biased region" description="Basic and acidic residues" evidence="1">
    <location>
        <begin position="495"/>
        <end position="510"/>
    </location>
</feature>
<feature type="compositionally biased region" description="Basic residues" evidence="1">
    <location>
        <begin position="256"/>
        <end position="277"/>
    </location>
</feature>
<dbReference type="AlphaFoldDB" id="A0A6J4RKT9"/>
<feature type="compositionally biased region" description="Basic residues" evidence="1">
    <location>
        <begin position="117"/>
        <end position="134"/>
    </location>
</feature>
<feature type="compositionally biased region" description="Basic residues" evidence="1">
    <location>
        <begin position="429"/>
        <end position="441"/>
    </location>
</feature>
<proteinExistence type="predicted"/>
<feature type="compositionally biased region" description="Low complexity" evidence="1">
    <location>
        <begin position="741"/>
        <end position="755"/>
    </location>
</feature>
<feature type="compositionally biased region" description="Basic residues" evidence="1">
    <location>
        <begin position="19"/>
        <end position="28"/>
    </location>
</feature>